<dbReference type="EMBL" id="VSRR010031783">
    <property type="protein sequence ID" value="MPC70828.1"/>
    <property type="molecule type" value="Genomic_DNA"/>
</dbReference>
<comment type="caution">
    <text evidence="2">The sequence shown here is derived from an EMBL/GenBank/DDBJ whole genome shotgun (WGS) entry which is preliminary data.</text>
</comment>
<organism evidence="2 3">
    <name type="scientific">Portunus trituberculatus</name>
    <name type="common">Swimming crab</name>
    <name type="synonym">Neptunus trituberculatus</name>
    <dbReference type="NCBI Taxonomy" id="210409"/>
    <lineage>
        <taxon>Eukaryota</taxon>
        <taxon>Metazoa</taxon>
        <taxon>Ecdysozoa</taxon>
        <taxon>Arthropoda</taxon>
        <taxon>Crustacea</taxon>
        <taxon>Multicrustacea</taxon>
        <taxon>Malacostraca</taxon>
        <taxon>Eumalacostraca</taxon>
        <taxon>Eucarida</taxon>
        <taxon>Decapoda</taxon>
        <taxon>Pleocyemata</taxon>
        <taxon>Brachyura</taxon>
        <taxon>Eubrachyura</taxon>
        <taxon>Portunoidea</taxon>
        <taxon>Portunidae</taxon>
        <taxon>Portuninae</taxon>
        <taxon>Portunus</taxon>
    </lineage>
</organism>
<sequence length="87" mass="9282">MKKVVKISSEFPASSHSRRGKSLSEPRRLSQTNLPVKTSGSHLALTQGSETGYCHASTASPRPILSTTTTTTTSHPSAVPAPDLYMK</sequence>
<gene>
    <name evidence="2" type="ORF">E2C01_065088</name>
</gene>
<keyword evidence="3" id="KW-1185">Reference proteome</keyword>
<evidence type="ECO:0000313" key="3">
    <source>
        <dbReference type="Proteomes" id="UP000324222"/>
    </source>
</evidence>
<name>A0A5B7HQ53_PORTR</name>
<reference evidence="2 3" key="1">
    <citation type="submission" date="2019-05" db="EMBL/GenBank/DDBJ databases">
        <title>Another draft genome of Portunus trituberculatus and its Hox gene families provides insights of decapod evolution.</title>
        <authorList>
            <person name="Jeong J.-H."/>
            <person name="Song I."/>
            <person name="Kim S."/>
            <person name="Choi T."/>
            <person name="Kim D."/>
            <person name="Ryu S."/>
            <person name="Kim W."/>
        </authorList>
    </citation>
    <scope>NUCLEOTIDE SEQUENCE [LARGE SCALE GENOMIC DNA]</scope>
    <source>
        <tissue evidence="2">Muscle</tissue>
    </source>
</reference>
<feature type="region of interest" description="Disordered" evidence="1">
    <location>
        <begin position="1"/>
        <end position="87"/>
    </location>
</feature>
<evidence type="ECO:0000313" key="2">
    <source>
        <dbReference type="EMBL" id="MPC70828.1"/>
    </source>
</evidence>
<proteinExistence type="predicted"/>
<dbReference type="Proteomes" id="UP000324222">
    <property type="component" value="Unassembled WGS sequence"/>
</dbReference>
<feature type="compositionally biased region" description="Polar residues" evidence="1">
    <location>
        <begin position="29"/>
        <end position="50"/>
    </location>
</feature>
<accession>A0A5B7HQ53</accession>
<dbReference type="AlphaFoldDB" id="A0A5B7HQ53"/>
<evidence type="ECO:0000256" key="1">
    <source>
        <dbReference type="SAM" id="MobiDB-lite"/>
    </source>
</evidence>
<protein>
    <submittedName>
        <fullName evidence="2">Uncharacterized protein</fullName>
    </submittedName>
</protein>